<reference evidence="9 10" key="1">
    <citation type="submission" date="2018-10" db="EMBL/GenBank/DDBJ databases">
        <title>Xanthobacter tagetidis genome sequencing and assembly.</title>
        <authorList>
            <person name="Maclea K.S."/>
            <person name="Goen A.E."/>
            <person name="Fatima S.A."/>
        </authorList>
    </citation>
    <scope>NUCLEOTIDE SEQUENCE [LARGE SCALE GENOMIC DNA]</scope>
    <source>
        <strain evidence="9 10">ATCC 700314</strain>
    </source>
</reference>
<comment type="cofactor">
    <cofactor evidence="2">
        <name>Mg(2+)</name>
        <dbReference type="ChEBI" id="CHEBI:18420"/>
    </cofactor>
</comment>
<evidence type="ECO:0000259" key="8">
    <source>
        <dbReference type="PROSITE" id="PS51462"/>
    </source>
</evidence>
<protein>
    <submittedName>
        <fullName evidence="9">CoA pyrophosphatase</fullName>
    </submittedName>
</protein>
<dbReference type="GO" id="GO:0010945">
    <property type="term" value="F:coenzyme A diphosphatase activity"/>
    <property type="evidence" value="ECO:0007669"/>
    <property type="project" value="InterPro"/>
</dbReference>
<gene>
    <name evidence="9" type="ORF">D9R14_15545</name>
</gene>
<dbReference type="EMBL" id="RCTF01000013">
    <property type="protein sequence ID" value="RLP76301.1"/>
    <property type="molecule type" value="Genomic_DNA"/>
</dbReference>
<dbReference type="InterPro" id="IPR015797">
    <property type="entry name" value="NUDIX_hydrolase-like_dom_sf"/>
</dbReference>
<dbReference type="PROSITE" id="PS51462">
    <property type="entry name" value="NUDIX"/>
    <property type="match status" value="1"/>
</dbReference>
<dbReference type="Pfam" id="PF00293">
    <property type="entry name" value="NUDIX"/>
    <property type="match status" value="1"/>
</dbReference>
<proteinExistence type="predicted"/>
<evidence type="ECO:0000256" key="1">
    <source>
        <dbReference type="ARBA" id="ARBA00001936"/>
    </source>
</evidence>
<dbReference type="GO" id="GO:0046872">
    <property type="term" value="F:metal ion binding"/>
    <property type="evidence" value="ECO:0007669"/>
    <property type="project" value="UniProtKB-KW"/>
</dbReference>
<evidence type="ECO:0000256" key="4">
    <source>
        <dbReference type="ARBA" id="ARBA00022801"/>
    </source>
</evidence>
<keyword evidence="10" id="KW-1185">Reference proteome</keyword>
<comment type="caution">
    <text evidence="9">The sequence shown here is derived from an EMBL/GenBank/DDBJ whole genome shotgun (WGS) entry which is preliminary data.</text>
</comment>
<keyword evidence="3" id="KW-0479">Metal-binding</keyword>
<feature type="domain" description="Nudix hydrolase" evidence="8">
    <location>
        <begin position="75"/>
        <end position="210"/>
    </location>
</feature>
<evidence type="ECO:0000313" key="9">
    <source>
        <dbReference type="EMBL" id="RLP76301.1"/>
    </source>
</evidence>
<sequence length="237" mass="25982">MPGERRTEDEAGTASAAAAVPPAGGAFSLQDFLDRAARGLRPAPPDFFTLDAYPAVNGDHALSPEWHGEPPKRTPRHAAVLVPVIARPEPSILLTLRSAHLSTHAGQIAFPGGRVDPEDKDEVDAALREAREEVGLDSALVRPLGFLDGYLSRTDFWIVPVVGLVDPGFALTLNPHEVDEAFEVPLSFLMTPGNHERQAREWRGTLRHFYAMPYEGRFIWGATAGMLRNLYERVYGP</sequence>
<dbReference type="NCBIfam" id="NF007980">
    <property type="entry name" value="PRK10707.1"/>
    <property type="match status" value="1"/>
</dbReference>
<evidence type="ECO:0000256" key="3">
    <source>
        <dbReference type="ARBA" id="ARBA00022723"/>
    </source>
</evidence>
<evidence type="ECO:0000256" key="6">
    <source>
        <dbReference type="ARBA" id="ARBA00023211"/>
    </source>
</evidence>
<name>A0A3L7A9N9_9HYPH</name>
<keyword evidence="6" id="KW-0464">Manganese</keyword>
<dbReference type="InterPro" id="IPR000086">
    <property type="entry name" value="NUDIX_hydrolase_dom"/>
</dbReference>
<keyword evidence="5" id="KW-0460">Magnesium</keyword>
<dbReference type="PANTHER" id="PTHR12992">
    <property type="entry name" value="NUDIX HYDROLASE"/>
    <property type="match status" value="1"/>
</dbReference>
<accession>A0A3L7A9N9</accession>
<feature type="region of interest" description="Disordered" evidence="7">
    <location>
        <begin position="1"/>
        <end position="20"/>
    </location>
</feature>
<dbReference type="Proteomes" id="UP000269692">
    <property type="component" value="Unassembled WGS sequence"/>
</dbReference>
<dbReference type="AlphaFoldDB" id="A0A3L7A9N9"/>
<evidence type="ECO:0000256" key="2">
    <source>
        <dbReference type="ARBA" id="ARBA00001946"/>
    </source>
</evidence>
<evidence type="ECO:0000313" key="10">
    <source>
        <dbReference type="Proteomes" id="UP000269692"/>
    </source>
</evidence>
<dbReference type="PANTHER" id="PTHR12992:SF11">
    <property type="entry name" value="MITOCHONDRIAL COENZYME A DIPHOSPHATASE NUDT8"/>
    <property type="match status" value="1"/>
</dbReference>
<dbReference type="Gene3D" id="3.90.79.10">
    <property type="entry name" value="Nucleoside Triphosphate Pyrophosphohydrolase"/>
    <property type="match status" value="1"/>
</dbReference>
<dbReference type="OrthoDB" id="9802805at2"/>
<dbReference type="SUPFAM" id="SSF55811">
    <property type="entry name" value="Nudix"/>
    <property type="match status" value="1"/>
</dbReference>
<dbReference type="InterPro" id="IPR045121">
    <property type="entry name" value="CoAse"/>
</dbReference>
<dbReference type="CDD" id="cd03426">
    <property type="entry name" value="NUDIX_CoAse_Nudt7"/>
    <property type="match status" value="1"/>
</dbReference>
<evidence type="ECO:0000256" key="7">
    <source>
        <dbReference type="SAM" id="MobiDB-lite"/>
    </source>
</evidence>
<keyword evidence="4" id="KW-0378">Hydrolase</keyword>
<organism evidence="9 10">
    <name type="scientific">Xanthobacter tagetidis</name>
    <dbReference type="NCBI Taxonomy" id="60216"/>
    <lineage>
        <taxon>Bacteria</taxon>
        <taxon>Pseudomonadati</taxon>
        <taxon>Pseudomonadota</taxon>
        <taxon>Alphaproteobacteria</taxon>
        <taxon>Hyphomicrobiales</taxon>
        <taxon>Xanthobacteraceae</taxon>
        <taxon>Xanthobacter</taxon>
    </lineage>
</organism>
<comment type="cofactor">
    <cofactor evidence="1">
        <name>Mn(2+)</name>
        <dbReference type="ChEBI" id="CHEBI:29035"/>
    </cofactor>
</comment>
<evidence type="ECO:0000256" key="5">
    <source>
        <dbReference type="ARBA" id="ARBA00022842"/>
    </source>
</evidence>